<feature type="compositionally biased region" description="Basic and acidic residues" evidence="1">
    <location>
        <begin position="217"/>
        <end position="250"/>
    </location>
</feature>
<feature type="transmembrane region" description="Helical" evidence="2">
    <location>
        <begin position="32"/>
        <end position="54"/>
    </location>
</feature>
<name>A0A1C5G3G8_MICEH</name>
<dbReference type="Proteomes" id="UP000198251">
    <property type="component" value="Chromosome I"/>
</dbReference>
<keyword evidence="2" id="KW-1133">Transmembrane helix</keyword>
<evidence type="ECO:0000313" key="4">
    <source>
        <dbReference type="Proteomes" id="UP000198251"/>
    </source>
</evidence>
<feature type="compositionally biased region" description="Low complexity" evidence="1">
    <location>
        <begin position="64"/>
        <end position="79"/>
    </location>
</feature>
<sequence>MKAHRTDIVSFAFGLIFLGLAAWWLLAQLLGLALPAVGWFLAGALILIGLLGLVGALRYGRADTAPPRDAAAPDDGPGASEPVGSASAPPEPSGRVGTDQPAEVDPTRWDLDRPAPADEPTAWGGRRSDWGEPTDWGTRSEWDVSAPTTGAPTTAGWPPSGPTTEEPATAGPTTEEPATAGPTTEEPTATGQTTDGPTAGGLRAGGEADEWPTEAVTDVRPEAVEDRAADEGAPQRHTDRSLADEERPRG</sequence>
<dbReference type="AlphaFoldDB" id="A0A1C5G3G8"/>
<feature type="transmembrane region" description="Helical" evidence="2">
    <location>
        <begin position="7"/>
        <end position="26"/>
    </location>
</feature>
<keyword evidence="2" id="KW-0472">Membrane</keyword>
<keyword evidence="2" id="KW-0812">Transmembrane</keyword>
<feature type="region of interest" description="Disordered" evidence="1">
    <location>
        <begin position="64"/>
        <end position="250"/>
    </location>
</feature>
<dbReference type="EMBL" id="LT607733">
    <property type="protein sequence ID" value="SCG14220.1"/>
    <property type="molecule type" value="Genomic_DNA"/>
</dbReference>
<evidence type="ECO:0000256" key="1">
    <source>
        <dbReference type="SAM" id="MobiDB-lite"/>
    </source>
</evidence>
<accession>A0A1C5G3G8</accession>
<feature type="compositionally biased region" description="Basic and acidic residues" evidence="1">
    <location>
        <begin position="105"/>
        <end position="116"/>
    </location>
</feature>
<reference evidence="3 4" key="1">
    <citation type="submission" date="2016-06" db="EMBL/GenBank/DDBJ databases">
        <authorList>
            <person name="Kjaerup R.B."/>
            <person name="Dalgaard T.S."/>
            <person name="Juul-Madsen H.R."/>
        </authorList>
    </citation>
    <scope>NUCLEOTIDE SEQUENCE [LARGE SCALE GENOMIC DNA]</scope>
    <source>
        <strain evidence="3 4">DSM 43913</strain>
    </source>
</reference>
<feature type="compositionally biased region" description="Low complexity" evidence="1">
    <location>
        <begin position="145"/>
        <end position="194"/>
    </location>
</feature>
<evidence type="ECO:0000313" key="3">
    <source>
        <dbReference type="EMBL" id="SCG14220.1"/>
    </source>
</evidence>
<protein>
    <submittedName>
        <fullName evidence="3">Uncharacterized protein</fullName>
    </submittedName>
</protein>
<keyword evidence="4" id="KW-1185">Reference proteome</keyword>
<gene>
    <name evidence="3" type="ORF">GA0070610_0418</name>
</gene>
<organism evidence="3 4">
    <name type="scientific">Micromonospora echinofusca</name>
    <dbReference type="NCBI Taxonomy" id="47858"/>
    <lineage>
        <taxon>Bacteria</taxon>
        <taxon>Bacillati</taxon>
        <taxon>Actinomycetota</taxon>
        <taxon>Actinomycetes</taxon>
        <taxon>Micromonosporales</taxon>
        <taxon>Micromonosporaceae</taxon>
        <taxon>Micromonospora</taxon>
    </lineage>
</organism>
<evidence type="ECO:0000256" key="2">
    <source>
        <dbReference type="SAM" id="Phobius"/>
    </source>
</evidence>
<proteinExistence type="predicted"/>